<name>A0A239XCK5_STRAI</name>
<evidence type="ECO:0000313" key="1">
    <source>
        <dbReference type="EMBL" id="SNV43774.1"/>
    </source>
</evidence>
<gene>
    <name evidence="1" type="ORF">SAMEA4504048_01746</name>
</gene>
<proteinExistence type="predicted"/>
<evidence type="ECO:0000313" key="2">
    <source>
        <dbReference type="Proteomes" id="UP000215144"/>
    </source>
</evidence>
<dbReference type="AlphaFoldDB" id="A0A239XCK5"/>
<reference evidence="1 2" key="1">
    <citation type="submission" date="2017-06" db="EMBL/GenBank/DDBJ databases">
        <authorList>
            <consortium name="Pathogen Informatics"/>
        </authorList>
    </citation>
    <scope>NUCLEOTIDE SEQUENCE [LARGE SCALE GENOMIC DNA]</scope>
    <source>
        <strain evidence="1 2">NCTC11291</strain>
    </source>
</reference>
<dbReference type="EMBL" id="LT906454">
    <property type="protein sequence ID" value="SNV43774.1"/>
    <property type="molecule type" value="Genomic_DNA"/>
</dbReference>
<protein>
    <recommendedName>
        <fullName evidence="3">Transposase</fullName>
    </recommendedName>
</protein>
<dbReference type="Proteomes" id="UP000215144">
    <property type="component" value="Chromosome 1"/>
</dbReference>
<dbReference type="KEGG" id="saco:SAME_01746"/>
<sequence length="58" mass="6928">MTGISQNLRYLPHTLETRYHAVKTYRNGASVAFICRRYKVSKVSLMRWNKHFDARKNL</sequence>
<organism evidence="1 2">
    <name type="scientific">Streptococcus acidominimus</name>
    <dbReference type="NCBI Taxonomy" id="1326"/>
    <lineage>
        <taxon>Bacteria</taxon>
        <taxon>Bacillati</taxon>
        <taxon>Bacillota</taxon>
        <taxon>Bacilli</taxon>
        <taxon>Lactobacillales</taxon>
        <taxon>Streptococcaceae</taxon>
        <taxon>Streptococcus</taxon>
    </lineage>
</organism>
<accession>A0A239XCK5</accession>
<dbReference type="InterPro" id="IPR009057">
    <property type="entry name" value="Homeodomain-like_sf"/>
</dbReference>
<dbReference type="SUPFAM" id="SSF46689">
    <property type="entry name" value="Homeodomain-like"/>
    <property type="match status" value="1"/>
</dbReference>
<evidence type="ECO:0008006" key="3">
    <source>
        <dbReference type="Google" id="ProtNLM"/>
    </source>
</evidence>